<evidence type="ECO:0000259" key="3">
    <source>
        <dbReference type="Pfam" id="PF00685"/>
    </source>
</evidence>
<dbReference type="PANTHER" id="PTHR10605:SF56">
    <property type="entry name" value="BIFUNCTIONAL HEPARAN SULFATE N-DEACETYLASE_N-SULFOTRANSFERASE"/>
    <property type="match status" value="1"/>
</dbReference>
<organism evidence="4 5">
    <name type="scientific">Neobacillus ginsengisoli</name>
    <dbReference type="NCBI Taxonomy" id="904295"/>
    <lineage>
        <taxon>Bacteria</taxon>
        <taxon>Bacillati</taxon>
        <taxon>Bacillota</taxon>
        <taxon>Bacilli</taxon>
        <taxon>Bacillales</taxon>
        <taxon>Bacillaceae</taxon>
        <taxon>Neobacillus</taxon>
    </lineage>
</organism>
<dbReference type="Pfam" id="PF00685">
    <property type="entry name" value="Sulfotransfer_1"/>
    <property type="match status" value="1"/>
</dbReference>
<dbReference type="Proteomes" id="UP001224122">
    <property type="component" value="Unassembled WGS sequence"/>
</dbReference>
<evidence type="ECO:0000313" key="5">
    <source>
        <dbReference type="Proteomes" id="UP001224122"/>
    </source>
</evidence>
<comment type="caution">
    <text evidence="4">The sequence shown here is derived from an EMBL/GenBank/DDBJ whole genome shotgun (WGS) entry which is preliminary data.</text>
</comment>
<gene>
    <name evidence="4" type="ORF">J2S10_004023</name>
</gene>
<proteinExistence type="predicted"/>
<evidence type="ECO:0000313" key="4">
    <source>
        <dbReference type="EMBL" id="MDQ0200821.1"/>
    </source>
</evidence>
<evidence type="ECO:0000256" key="1">
    <source>
        <dbReference type="ARBA" id="ARBA00022679"/>
    </source>
</evidence>
<keyword evidence="1" id="KW-0808">Transferase</keyword>
<dbReference type="InterPro" id="IPR027417">
    <property type="entry name" value="P-loop_NTPase"/>
</dbReference>
<dbReference type="PANTHER" id="PTHR10605">
    <property type="entry name" value="HEPARAN SULFATE SULFOTRANSFERASE"/>
    <property type="match status" value="1"/>
</dbReference>
<dbReference type="SUPFAM" id="SSF52540">
    <property type="entry name" value="P-loop containing nucleoside triphosphate hydrolases"/>
    <property type="match status" value="1"/>
</dbReference>
<dbReference type="InterPro" id="IPR000863">
    <property type="entry name" value="Sulfotransferase_dom"/>
</dbReference>
<sequence length="254" mass="30447">MKNMMKKSLASHERMPDFLIIGAMKCGTTTLYKNLVKHSSIVSARRKELHFFDKDDEFIKGVDWYREQFPLLFKKKFKDKSPFITGEASPRYLFIPEVPQRVFEAMPQVKLIVLLRNPVDRAYSHYHHFKRKGLESLSFEEAIKKEENGLLDSNINRNYLARGKYYEQLKRWMNLFSREQFLILKSEDYFRDPIAGINQVCQFLNVQEWNLEYTKEPSQPYPEMEVGTKERLANYFKPYNEKLYDYLGVNFDWD</sequence>
<name>A0ABT9XZQ5_9BACI</name>
<reference evidence="4 5" key="1">
    <citation type="submission" date="2023-07" db="EMBL/GenBank/DDBJ databases">
        <title>Genomic Encyclopedia of Type Strains, Phase IV (KMG-IV): sequencing the most valuable type-strain genomes for metagenomic binning, comparative biology and taxonomic classification.</title>
        <authorList>
            <person name="Goeker M."/>
        </authorList>
    </citation>
    <scope>NUCLEOTIDE SEQUENCE [LARGE SCALE GENOMIC DNA]</scope>
    <source>
        <strain evidence="4 5">DSM 27594</strain>
    </source>
</reference>
<keyword evidence="5" id="KW-1185">Reference proteome</keyword>
<dbReference type="EMBL" id="JAUSTW010000007">
    <property type="protein sequence ID" value="MDQ0200821.1"/>
    <property type="molecule type" value="Genomic_DNA"/>
</dbReference>
<feature type="domain" description="Sulfotransferase" evidence="3">
    <location>
        <begin position="16"/>
        <end position="207"/>
    </location>
</feature>
<evidence type="ECO:0000256" key="2">
    <source>
        <dbReference type="ARBA" id="ARBA00023180"/>
    </source>
</evidence>
<dbReference type="InterPro" id="IPR037359">
    <property type="entry name" value="NST/OST"/>
</dbReference>
<keyword evidence="2" id="KW-0325">Glycoprotein</keyword>
<protein>
    <recommendedName>
        <fullName evidence="3">Sulfotransferase domain-containing protein</fullName>
    </recommendedName>
</protein>
<dbReference type="Gene3D" id="3.40.50.300">
    <property type="entry name" value="P-loop containing nucleotide triphosphate hydrolases"/>
    <property type="match status" value="1"/>
</dbReference>
<accession>A0ABT9XZQ5</accession>